<organism evidence="5 6">
    <name type="scientific">Halalkalibacter alkaliphilus</name>
    <dbReference type="NCBI Taxonomy" id="2917993"/>
    <lineage>
        <taxon>Bacteria</taxon>
        <taxon>Bacillati</taxon>
        <taxon>Bacillota</taxon>
        <taxon>Bacilli</taxon>
        <taxon>Bacillales</taxon>
        <taxon>Bacillaceae</taxon>
        <taxon>Halalkalibacter</taxon>
    </lineage>
</organism>
<dbReference type="CDD" id="cd02883">
    <property type="entry name" value="NUDIX_Hydrolase"/>
    <property type="match status" value="1"/>
</dbReference>
<dbReference type="InterPro" id="IPR000086">
    <property type="entry name" value="NUDIX_hydrolase_dom"/>
</dbReference>
<protein>
    <submittedName>
        <fullName evidence="5">NUDIX hydrolase</fullName>
    </submittedName>
</protein>
<gene>
    <name evidence="5" type="ORF">MF646_16235</name>
</gene>
<dbReference type="SUPFAM" id="SSF55811">
    <property type="entry name" value="Nudix"/>
    <property type="match status" value="1"/>
</dbReference>
<dbReference type="InterPro" id="IPR020476">
    <property type="entry name" value="Nudix_hydrolase"/>
</dbReference>
<evidence type="ECO:0000256" key="3">
    <source>
        <dbReference type="RuleBase" id="RU003476"/>
    </source>
</evidence>
<dbReference type="InterPro" id="IPR015797">
    <property type="entry name" value="NUDIX_hydrolase-like_dom_sf"/>
</dbReference>
<keyword evidence="6" id="KW-1185">Reference proteome</keyword>
<dbReference type="PRINTS" id="PR00502">
    <property type="entry name" value="NUDIXFAMILY"/>
</dbReference>
<evidence type="ECO:0000313" key="6">
    <source>
        <dbReference type="Proteomes" id="UP001139150"/>
    </source>
</evidence>
<dbReference type="PROSITE" id="PS00893">
    <property type="entry name" value="NUDIX_BOX"/>
    <property type="match status" value="1"/>
</dbReference>
<evidence type="ECO:0000259" key="4">
    <source>
        <dbReference type="PROSITE" id="PS51462"/>
    </source>
</evidence>
<dbReference type="GO" id="GO:0016787">
    <property type="term" value="F:hydrolase activity"/>
    <property type="evidence" value="ECO:0007669"/>
    <property type="project" value="UniProtKB-KW"/>
</dbReference>
<dbReference type="PANTHER" id="PTHR43736:SF1">
    <property type="entry name" value="DIHYDRONEOPTERIN TRIPHOSPHATE DIPHOSPHATASE"/>
    <property type="match status" value="1"/>
</dbReference>
<reference evidence="5" key="1">
    <citation type="submission" date="2022-02" db="EMBL/GenBank/DDBJ databases">
        <title>Halalkalibacter sp. nov. isolated from Lonar Lake, India.</title>
        <authorList>
            <person name="Joshi A."/>
            <person name="Thite S."/>
            <person name="Lodha T."/>
        </authorList>
    </citation>
    <scope>NUCLEOTIDE SEQUENCE</scope>
    <source>
        <strain evidence="5">MEB205</strain>
    </source>
</reference>
<keyword evidence="2 3" id="KW-0378">Hydrolase</keyword>
<evidence type="ECO:0000256" key="1">
    <source>
        <dbReference type="ARBA" id="ARBA00005582"/>
    </source>
</evidence>
<dbReference type="Proteomes" id="UP001139150">
    <property type="component" value="Unassembled WGS sequence"/>
</dbReference>
<dbReference type="Gene3D" id="3.90.79.10">
    <property type="entry name" value="Nucleoside Triphosphate Pyrophosphohydrolase"/>
    <property type="match status" value="1"/>
</dbReference>
<proteinExistence type="inferred from homology"/>
<evidence type="ECO:0000256" key="2">
    <source>
        <dbReference type="ARBA" id="ARBA00022801"/>
    </source>
</evidence>
<accession>A0A9X2CUR2</accession>
<comment type="similarity">
    <text evidence="1 3">Belongs to the Nudix hydrolase family.</text>
</comment>
<dbReference type="InterPro" id="IPR020084">
    <property type="entry name" value="NUDIX_hydrolase_CS"/>
</dbReference>
<dbReference type="PROSITE" id="PS51462">
    <property type="entry name" value="NUDIX"/>
    <property type="match status" value="1"/>
</dbReference>
<dbReference type="AlphaFoldDB" id="A0A9X2CUR2"/>
<dbReference type="PANTHER" id="PTHR43736">
    <property type="entry name" value="ADP-RIBOSE PYROPHOSPHATASE"/>
    <property type="match status" value="1"/>
</dbReference>
<comment type="caution">
    <text evidence="5">The sequence shown here is derived from an EMBL/GenBank/DDBJ whole genome shotgun (WGS) entry which is preliminary data.</text>
</comment>
<dbReference type="Pfam" id="PF00293">
    <property type="entry name" value="NUDIX"/>
    <property type="match status" value="1"/>
</dbReference>
<dbReference type="RefSeq" id="WP_250097563.1">
    <property type="nucleotide sequence ID" value="NZ_JAKRYL010000018.1"/>
</dbReference>
<name>A0A9X2CUR2_9BACI</name>
<evidence type="ECO:0000313" key="5">
    <source>
        <dbReference type="EMBL" id="MCL7748676.1"/>
    </source>
</evidence>
<dbReference type="EMBL" id="JAKRYL010000018">
    <property type="protein sequence ID" value="MCL7748676.1"/>
    <property type="molecule type" value="Genomic_DNA"/>
</dbReference>
<feature type="domain" description="Nudix hydrolase" evidence="4">
    <location>
        <begin position="4"/>
        <end position="124"/>
    </location>
</feature>
<sequence>MEIPYHKLSAGAIIRDKFDHILLIKNKTRGWEYPGGFVNNNESVQDGAIREVEEETGIQVKIIDLIGIYQIKQESSCHFLFLANPISGQLQSDDESEDIGYFTMEEALNMISNKIFLERVLHSSNENQWPYLYINK</sequence>